<dbReference type="PROSITE" id="PS00912">
    <property type="entry name" value="DHODEHASE_2"/>
    <property type="match status" value="1"/>
</dbReference>
<evidence type="ECO:0000256" key="5">
    <source>
        <dbReference type="ARBA" id="ARBA00022643"/>
    </source>
</evidence>
<evidence type="ECO:0000313" key="12">
    <source>
        <dbReference type="EMBL" id="MBB6647227.1"/>
    </source>
</evidence>
<comment type="cofactor">
    <cofactor evidence="9">
        <name>FMN</name>
        <dbReference type="ChEBI" id="CHEBI:58210"/>
    </cofactor>
    <text evidence="9">Binds 1 FMN per subunit.</text>
</comment>
<gene>
    <name evidence="9" type="primary">pyrD</name>
    <name evidence="12" type="ORF">H5V44_13200</name>
</gene>
<dbReference type="GO" id="GO:0006207">
    <property type="term" value="P:'de novo' pyrimidine nucleobase biosynthetic process"/>
    <property type="evidence" value="ECO:0007669"/>
    <property type="project" value="UniProtKB-UniRule"/>
</dbReference>
<dbReference type="InterPro" id="IPR050074">
    <property type="entry name" value="DHO_dehydrogenase"/>
</dbReference>
<dbReference type="InterPro" id="IPR013785">
    <property type="entry name" value="Aldolase_TIM"/>
</dbReference>
<dbReference type="NCBIfam" id="NF003652">
    <property type="entry name" value="PRK05286.2-5"/>
    <property type="match status" value="1"/>
</dbReference>
<dbReference type="Pfam" id="PF01180">
    <property type="entry name" value="DHO_dh"/>
    <property type="match status" value="1"/>
</dbReference>
<feature type="binding site" evidence="9">
    <location>
        <begin position="78"/>
        <end position="82"/>
    </location>
    <ligand>
        <name>FMN</name>
        <dbReference type="ChEBI" id="CHEBI:58210"/>
    </ligand>
</feature>
<evidence type="ECO:0000256" key="10">
    <source>
        <dbReference type="SAM" id="MobiDB-lite"/>
    </source>
</evidence>
<evidence type="ECO:0000256" key="8">
    <source>
        <dbReference type="ARBA" id="ARBA00048639"/>
    </source>
</evidence>
<keyword evidence="13" id="KW-1185">Reference proteome</keyword>
<feature type="binding site" evidence="9">
    <location>
        <position position="156"/>
    </location>
    <ligand>
        <name>FMN</name>
        <dbReference type="ChEBI" id="CHEBI:58210"/>
    </ligand>
</feature>
<dbReference type="NCBIfam" id="NF003645">
    <property type="entry name" value="PRK05286.1-2"/>
    <property type="match status" value="1"/>
</dbReference>
<evidence type="ECO:0000256" key="3">
    <source>
        <dbReference type="ARBA" id="ARBA00005359"/>
    </source>
</evidence>
<feature type="binding site" evidence="9">
    <location>
        <begin position="127"/>
        <end position="131"/>
    </location>
    <ligand>
        <name>substrate</name>
    </ligand>
</feature>
<dbReference type="GO" id="GO:0106430">
    <property type="term" value="F:dihydroorotate dehydrogenase (quinone) activity"/>
    <property type="evidence" value="ECO:0007669"/>
    <property type="project" value="UniProtKB-EC"/>
</dbReference>
<comment type="function">
    <text evidence="9">Catalyzes the conversion of dihydroorotate to orotate with quinone as electron acceptor.</text>
</comment>
<dbReference type="RefSeq" id="WP_185193609.1">
    <property type="nucleotide sequence ID" value="NZ_JACKXD010000005.1"/>
</dbReference>
<keyword evidence="7 9" id="KW-0472">Membrane</keyword>
<evidence type="ECO:0000256" key="6">
    <source>
        <dbReference type="ARBA" id="ARBA00023002"/>
    </source>
</evidence>
<organism evidence="12 13">
    <name type="scientific">Halobellus ruber</name>
    <dbReference type="NCBI Taxonomy" id="2761102"/>
    <lineage>
        <taxon>Archaea</taxon>
        <taxon>Methanobacteriati</taxon>
        <taxon>Methanobacteriota</taxon>
        <taxon>Stenosarchaea group</taxon>
        <taxon>Halobacteria</taxon>
        <taxon>Halobacteriales</taxon>
        <taxon>Haloferacaceae</taxon>
        <taxon>Halobellus</taxon>
    </lineage>
</organism>
<sequence length="362" mass="38080">MTDRSARGRVIRPAYRALRPVLFSVPAETAHRTVHAGLRAVQHTPVEDRLRDRFAVDDGRLAVDAFGQSFRNPVGVAAGFDKNAELPAVLGALGFGHVEVGGVTADPQPGNPRPRMFRLVEDRALVNRMGLNNEGAAAVGDRLRTGPDPGIPVGVNVALSETADADDAPADYRETYEHVGDAADYVAVNVSCPNSEGVRDLQNRDSLEAILGALVDAGASPLLVKLSPDLPGLAIEEALAVVDDYDLDGVIAVNTTTDRPEGLESPNRAERGGLSGAPIEDRATETVRFVAERVDVPVIGVGGVSDAPGAYAKIRAGASLVQLYTGLVYEGPTLARDINEGLLDLLDRDGFDSVAEAIGADL</sequence>
<dbReference type="InterPro" id="IPR005720">
    <property type="entry name" value="Dihydroorotate_DH_cat"/>
</dbReference>
<dbReference type="AlphaFoldDB" id="A0A7J9SMH2"/>
<dbReference type="HAMAP" id="MF_00225">
    <property type="entry name" value="DHO_dh_type2"/>
    <property type="match status" value="1"/>
</dbReference>
<evidence type="ECO:0000256" key="1">
    <source>
        <dbReference type="ARBA" id="ARBA00004370"/>
    </source>
</evidence>
<evidence type="ECO:0000256" key="7">
    <source>
        <dbReference type="ARBA" id="ARBA00023136"/>
    </source>
</evidence>
<feature type="domain" description="Dihydroorotate dehydrogenase catalytic" evidence="11">
    <location>
        <begin position="61"/>
        <end position="346"/>
    </location>
</feature>
<dbReference type="SUPFAM" id="SSF51395">
    <property type="entry name" value="FMN-linked oxidoreductases"/>
    <property type="match status" value="1"/>
</dbReference>
<feature type="binding site" evidence="9">
    <location>
        <position position="194"/>
    </location>
    <ligand>
        <name>substrate</name>
    </ligand>
</feature>
<keyword evidence="4 9" id="KW-0285">Flavoprotein</keyword>
<name>A0A7J9SMH2_9EURY</name>
<dbReference type="PROSITE" id="PS00911">
    <property type="entry name" value="DHODEHASE_1"/>
    <property type="match status" value="1"/>
</dbReference>
<comment type="similarity">
    <text evidence="3 9">Belongs to the dihydroorotate dehydrogenase family. Type 2 subfamily.</text>
</comment>
<dbReference type="CDD" id="cd04738">
    <property type="entry name" value="DHOD_2_like"/>
    <property type="match status" value="1"/>
</dbReference>
<proteinExistence type="inferred from homology"/>
<keyword evidence="9" id="KW-0665">Pyrimidine biosynthesis</keyword>
<feature type="binding site" evidence="9">
    <location>
        <position position="276"/>
    </location>
    <ligand>
        <name>FMN</name>
        <dbReference type="ChEBI" id="CHEBI:58210"/>
    </ligand>
</feature>
<protein>
    <recommendedName>
        <fullName evidence="9">Dihydroorotate dehydrogenase (quinone)</fullName>
        <ecNumber evidence="9">1.3.5.2</ecNumber>
    </recommendedName>
    <alternativeName>
        <fullName evidence="9">DHOdehase</fullName>
        <shortName evidence="9">DHOD</shortName>
        <shortName evidence="9">DHODase</shortName>
    </alternativeName>
    <alternativeName>
        <fullName evidence="9">Dihydroorotate oxidase</fullName>
    </alternativeName>
</protein>
<dbReference type="Proteomes" id="UP000546257">
    <property type="component" value="Unassembled WGS sequence"/>
</dbReference>
<dbReference type="InterPro" id="IPR001295">
    <property type="entry name" value="Dihydroorotate_DH_CS"/>
</dbReference>
<comment type="pathway">
    <text evidence="2 9">Pyrimidine metabolism; UMP biosynthesis via de novo pathway; orotate from (S)-dihydroorotate (quinone route): step 1/1.</text>
</comment>
<dbReference type="PANTHER" id="PTHR48109">
    <property type="entry name" value="DIHYDROOROTATE DEHYDROGENASE (QUINONE), MITOCHONDRIAL-RELATED"/>
    <property type="match status" value="1"/>
</dbReference>
<keyword evidence="6 9" id="KW-0560">Oxidoreductase</keyword>
<feature type="binding site" evidence="9">
    <location>
        <begin position="254"/>
        <end position="255"/>
    </location>
    <ligand>
        <name>substrate</name>
    </ligand>
</feature>
<dbReference type="GO" id="GO:0044205">
    <property type="term" value="P:'de novo' UMP biosynthetic process"/>
    <property type="evidence" value="ECO:0007669"/>
    <property type="project" value="UniProtKB-UniRule"/>
</dbReference>
<reference evidence="12 13" key="1">
    <citation type="submission" date="2020-08" db="EMBL/GenBank/DDBJ databases">
        <authorList>
            <person name="Seo M.-J."/>
        </authorList>
    </citation>
    <scope>NUCLEOTIDE SEQUENCE [LARGE SCALE GENOMIC DNA]</scope>
    <source>
        <strain evidence="12 13">MBLA0160</strain>
    </source>
</reference>
<dbReference type="GO" id="GO:0005737">
    <property type="term" value="C:cytoplasm"/>
    <property type="evidence" value="ECO:0007669"/>
    <property type="project" value="InterPro"/>
</dbReference>
<dbReference type="NCBIfam" id="TIGR01036">
    <property type="entry name" value="pyrD_sub2"/>
    <property type="match status" value="1"/>
</dbReference>
<feature type="binding site" evidence="9">
    <location>
        <position position="303"/>
    </location>
    <ligand>
        <name>FMN</name>
        <dbReference type="ChEBI" id="CHEBI:58210"/>
    </ligand>
</feature>
<evidence type="ECO:0000259" key="11">
    <source>
        <dbReference type="Pfam" id="PF01180"/>
    </source>
</evidence>
<dbReference type="InterPro" id="IPR005719">
    <property type="entry name" value="Dihydroorotate_DH_2"/>
</dbReference>
<feature type="active site" description="Nucleophile" evidence="9">
    <location>
        <position position="192"/>
    </location>
</feature>
<feature type="binding site" evidence="9">
    <location>
        <position position="189"/>
    </location>
    <ligand>
        <name>substrate</name>
    </ligand>
</feature>
<feature type="binding site" evidence="9">
    <location>
        <position position="253"/>
    </location>
    <ligand>
        <name>FMN</name>
        <dbReference type="ChEBI" id="CHEBI:58210"/>
    </ligand>
</feature>
<feature type="binding site" evidence="9">
    <location>
        <position position="102"/>
    </location>
    <ligand>
        <name>FMN</name>
        <dbReference type="ChEBI" id="CHEBI:58210"/>
    </ligand>
</feature>
<feature type="binding site" evidence="9">
    <location>
        <position position="189"/>
    </location>
    <ligand>
        <name>FMN</name>
        <dbReference type="ChEBI" id="CHEBI:58210"/>
    </ligand>
</feature>
<evidence type="ECO:0000256" key="2">
    <source>
        <dbReference type="ARBA" id="ARBA00005161"/>
    </source>
</evidence>
<comment type="subunit">
    <text evidence="9">Monomer.</text>
</comment>
<dbReference type="EC" id="1.3.5.2" evidence="9"/>
<comment type="caution">
    <text evidence="12">The sequence shown here is derived from an EMBL/GenBank/DDBJ whole genome shotgun (WGS) entry which is preliminary data.</text>
</comment>
<accession>A0A7J9SMH2</accession>
<dbReference type="UniPathway" id="UPA00070">
    <property type="reaction ID" value="UER00946"/>
</dbReference>
<dbReference type="EMBL" id="JACKXD010000005">
    <property type="protein sequence ID" value="MBB6647227.1"/>
    <property type="molecule type" value="Genomic_DNA"/>
</dbReference>
<feature type="binding site" evidence="9">
    <location>
        <begin position="324"/>
        <end position="325"/>
    </location>
    <ligand>
        <name>FMN</name>
        <dbReference type="ChEBI" id="CHEBI:58210"/>
    </ligand>
</feature>
<dbReference type="PANTHER" id="PTHR48109:SF4">
    <property type="entry name" value="DIHYDROOROTATE DEHYDROGENASE (QUINONE), MITOCHONDRIAL"/>
    <property type="match status" value="1"/>
</dbReference>
<feature type="binding site" evidence="9">
    <location>
        <position position="225"/>
    </location>
    <ligand>
        <name>FMN</name>
        <dbReference type="ChEBI" id="CHEBI:58210"/>
    </ligand>
</feature>
<feature type="compositionally biased region" description="Basic and acidic residues" evidence="10">
    <location>
        <begin position="258"/>
        <end position="271"/>
    </location>
</feature>
<keyword evidence="5 9" id="KW-0288">FMN</keyword>
<feature type="region of interest" description="Disordered" evidence="10">
    <location>
        <begin position="257"/>
        <end position="277"/>
    </location>
</feature>
<evidence type="ECO:0000313" key="13">
    <source>
        <dbReference type="Proteomes" id="UP000546257"/>
    </source>
</evidence>
<evidence type="ECO:0000256" key="9">
    <source>
        <dbReference type="HAMAP-Rule" id="MF_00225"/>
    </source>
</evidence>
<comment type="catalytic activity">
    <reaction evidence="8 9">
        <text>(S)-dihydroorotate + a quinone = orotate + a quinol</text>
        <dbReference type="Rhea" id="RHEA:30187"/>
        <dbReference type="ChEBI" id="CHEBI:24646"/>
        <dbReference type="ChEBI" id="CHEBI:30839"/>
        <dbReference type="ChEBI" id="CHEBI:30864"/>
        <dbReference type="ChEBI" id="CHEBI:132124"/>
        <dbReference type="EC" id="1.3.5.2"/>
    </reaction>
</comment>
<dbReference type="Gene3D" id="3.20.20.70">
    <property type="entry name" value="Aldolase class I"/>
    <property type="match status" value="1"/>
</dbReference>
<evidence type="ECO:0000256" key="4">
    <source>
        <dbReference type="ARBA" id="ARBA00022630"/>
    </source>
</evidence>
<keyword evidence="9" id="KW-1003">Cell membrane</keyword>
<dbReference type="GO" id="GO:0005886">
    <property type="term" value="C:plasma membrane"/>
    <property type="evidence" value="ECO:0007669"/>
    <property type="project" value="UniProtKB-SubCell"/>
</dbReference>
<comment type="subcellular location">
    <subcellularLocation>
        <location evidence="9">Cell membrane</location>
        <topology evidence="9">Peripheral membrane protein</topology>
    </subcellularLocation>
    <subcellularLocation>
        <location evidence="1">Membrane</location>
    </subcellularLocation>
</comment>
<feature type="binding site" evidence="9">
    <location>
        <position position="82"/>
    </location>
    <ligand>
        <name>substrate</name>
    </ligand>
</feature>